<dbReference type="InterPro" id="IPR007730">
    <property type="entry name" value="SPOR-like_dom"/>
</dbReference>
<dbReference type="eggNOG" id="COG3267">
    <property type="taxonomic scope" value="Bacteria"/>
</dbReference>
<dbReference type="SUPFAM" id="SSF52540">
    <property type="entry name" value="P-loop containing nucleoside triphosphate hydrolases"/>
    <property type="match status" value="1"/>
</dbReference>
<proteinExistence type="predicted"/>
<dbReference type="STRING" id="323850.Shew_0215"/>
<protein>
    <submittedName>
        <fullName evidence="4">Sporulation domain protein</fullName>
    </submittedName>
</protein>
<feature type="region of interest" description="Disordered" evidence="1">
    <location>
        <begin position="326"/>
        <end position="393"/>
    </location>
</feature>
<name>A3Q9D9_SHELP</name>
<gene>
    <name evidence="4" type="ordered locus">Shew_0215</name>
</gene>
<dbReference type="Proteomes" id="UP000001558">
    <property type="component" value="Chromosome"/>
</dbReference>
<keyword evidence="5" id="KW-1185">Reference proteome</keyword>
<feature type="compositionally biased region" description="Basic and acidic residues" evidence="1">
    <location>
        <begin position="343"/>
        <end position="353"/>
    </location>
</feature>
<dbReference type="HOGENOM" id="CLU_564853_0_0_6"/>
<dbReference type="RefSeq" id="WP_011864022.1">
    <property type="nucleotide sequence ID" value="NC_009092.1"/>
</dbReference>
<dbReference type="PANTHER" id="PTHR35894">
    <property type="entry name" value="GENERAL SECRETION PATHWAY PROTEIN A-RELATED"/>
    <property type="match status" value="1"/>
</dbReference>
<evidence type="ECO:0000313" key="5">
    <source>
        <dbReference type="Proteomes" id="UP000001558"/>
    </source>
</evidence>
<feature type="domain" description="SPOR" evidence="2">
    <location>
        <begin position="422"/>
        <end position="491"/>
    </location>
</feature>
<dbReference type="KEGG" id="slo:Shew_0215"/>
<dbReference type="InterPro" id="IPR049945">
    <property type="entry name" value="AAA_22"/>
</dbReference>
<dbReference type="Pfam" id="PF13401">
    <property type="entry name" value="AAA_22"/>
    <property type="match status" value="1"/>
</dbReference>
<dbReference type="InterPro" id="IPR027417">
    <property type="entry name" value="P-loop_NTPase"/>
</dbReference>
<evidence type="ECO:0000259" key="3">
    <source>
        <dbReference type="Pfam" id="PF13401"/>
    </source>
</evidence>
<dbReference type="AlphaFoldDB" id="A3Q9D9"/>
<dbReference type="Gene3D" id="3.40.50.300">
    <property type="entry name" value="P-loop containing nucleotide triphosphate hydrolases"/>
    <property type="match status" value="1"/>
</dbReference>
<sequence length="511" mass="56270">MTFQTAILLPSQESLLHRLQHVVLYGQQLTVLTGETGAGKTTLATALVDTLDDVSSALVVCPQHVDSAEIRRKILVQLLTEPVFDDELPLPETLLRLGDALPSHSHIVLDDAQYLPLELWAECIVLSQLNIAGKKLSLTLTAPADYLNQILTQLPETQRPLLLPVAISPLTLPEREGLYYTLLHRSEETPFTPRDIVKDQLQRQQGTPAEVLNLLYLALHGEPAAPKKNPWPVYLVIGACMASLLASLYWLWAEPEELMTKSKVQTVAAVRAAAFNTQYGQRLLSAYFEQGSQLRNTLTKSTDAALPATKTKIESGDQIETLTQALPDAQPSSASPRSQSDSQLKEVSEEQRPQAEALTYQEASEPEVAEQPSQVAGEIEQTQQSQVSDEARAAKPVETFALVPVSEPKESRKLAASQPHPAGFTLQLATVKRLESLDATIAKLPDVNQVQIARYKSYWVLLYGQYTDRQAGQQAALDLAQTSQLASPWVRAWVDLSGYELQQGAVSREIH</sequence>
<evidence type="ECO:0000259" key="2">
    <source>
        <dbReference type="Pfam" id="PF05036"/>
    </source>
</evidence>
<dbReference type="PANTHER" id="PTHR35894:SF5">
    <property type="entry name" value="MU-LIKE PROPHAGE FLUMU DNA TRANSPOSITION PROTEIN B"/>
    <property type="match status" value="1"/>
</dbReference>
<dbReference type="GO" id="GO:0042834">
    <property type="term" value="F:peptidoglycan binding"/>
    <property type="evidence" value="ECO:0007669"/>
    <property type="project" value="InterPro"/>
</dbReference>
<feature type="compositionally biased region" description="Low complexity" evidence="1">
    <location>
        <begin position="327"/>
        <end position="342"/>
    </location>
</feature>
<dbReference type="GO" id="GO:0016887">
    <property type="term" value="F:ATP hydrolysis activity"/>
    <property type="evidence" value="ECO:0007669"/>
    <property type="project" value="InterPro"/>
</dbReference>
<dbReference type="Pfam" id="PF05036">
    <property type="entry name" value="SPOR"/>
    <property type="match status" value="1"/>
</dbReference>
<dbReference type="OrthoDB" id="6271962at2"/>
<reference evidence="4 5" key="1">
    <citation type="submission" date="2007-03" db="EMBL/GenBank/DDBJ databases">
        <title>Complete sequence of Shewanella loihica PV-4.</title>
        <authorList>
            <consortium name="US DOE Joint Genome Institute"/>
            <person name="Copeland A."/>
            <person name="Lucas S."/>
            <person name="Lapidus A."/>
            <person name="Barry K."/>
            <person name="Detter J.C."/>
            <person name="Glavina del Rio T."/>
            <person name="Hammon N."/>
            <person name="Israni S."/>
            <person name="Dalin E."/>
            <person name="Tice H."/>
            <person name="Pitluck S."/>
            <person name="Chain P."/>
            <person name="Malfatti S."/>
            <person name="Shin M."/>
            <person name="Vergez L."/>
            <person name="Schmutz J."/>
            <person name="Larimer F."/>
            <person name="Land M."/>
            <person name="Hauser L."/>
            <person name="Kyrpides N."/>
            <person name="Mikhailova N."/>
            <person name="Romine M.F."/>
            <person name="Serres G."/>
            <person name="Fredrickson J."/>
            <person name="Tiedje J."/>
            <person name="Richardson P."/>
        </authorList>
    </citation>
    <scope>NUCLEOTIDE SEQUENCE [LARGE SCALE GENOMIC DNA]</scope>
    <source>
        <strain evidence="5">ATCC BAA-1088 / PV-4</strain>
    </source>
</reference>
<accession>A3Q9D9</accession>
<organism evidence="4 5">
    <name type="scientific">Shewanella loihica (strain ATCC BAA-1088 / PV-4)</name>
    <dbReference type="NCBI Taxonomy" id="323850"/>
    <lineage>
        <taxon>Bacteria</taxon>
        <taxon>Pseudomonadati</taxon>
        <taxon>Pseudomonadota</taxon>
        <taxon>Gammaproteobacteria</taxon>
        <taxon>Alteromonadales</taxon>
        <taxon>Shewanellaceae</taxon>
        <taxon>Shewanella</taxon>
    </lineage>
</organism>
<evidence type="ECO:0000256" key="1">
    <source>
        <dbReference type="SAM" id="MobiDB-lite"/>
    </source>
</evidence>
<dbReference type="InterPro" id="IPR052026">
    <property type="entry name" value="ExeA_AAA_ATPase_DNA-bind"/>
</dbReference>
<dbReference type="Gene3D" id="3.30.70.1070">
    <property type="entry name" value="Sporulation related repeat"/>
    <property type="match status" value="1"/>
</dbReference>
<feature type="domain" description="ORC1/DEAH AAA+ ATPase" evidence="3">
    <location>
        <begin position="26"/>
        <end position="150"/>
    </location>
</feature>
<dbReference type="InterPro" id="IPR036680">
    <property type="entry name" value="SPOR-like_sf"/>
</dbReference>
<dbReference type="EMBL" id="CP000606">
    <property type="protein sequence ID" value="ABO22087.1"/>
    <property type="molecule type" value="Genomic_DNA"/>
</dbReference>
<evidence type="ECO:0000313" key="4">
    <source>
        <dbReference type="EMBL" id="ABO22087.1"/>
    </source>
</evidence>